<dbReference type="AlphaFoldDB" id="A0A937UMH8"/>
<feature type="region of interest" description="Disordered" evidence="1">
    <location>
        <begin position="598"/>
        <end position="617"/>
    </location>
</feature>
<feature type="region of interest" description="Disordered" evidence="1">
    <location>
        <begin position="918"/>
        <end position="1018"/>
    </location>
</feature>
<name>A0A937UMH8_9ACTN</name>
<evidence type="ECO:0000256" key="1">
    <source>
        <dbReference type="SAM" id="MobiDB-lite"/>
    </source>
</evidence>
<evidence type="ECO:0000313" key="4">
    <source>
        <dbReference type="Proteomes" id="UP000604475"/>
    </source>
</evidence>
<feature type="domain" description="Effector-associated" evidence="2">
    <location>
        <begin position="4"/>
        <end position="84"/>
    </location>
</feature>
<sequence length="1018" mass="111141">MGRGLDDEQIKALAERCTTSGEAELLLAEAGYPRAQLPMDARTPLVYWRQISAWIADGVVVDGRARLLAVAYERYPDADVFREHTGSRRVDEMPVRLAERPWRARPVARVARTPARGARALDAAAAEGRRRPSATRPRRGLGRPVSNLAHPFAYGVHPVVEDPDRPPSVLPDYIVRDHDELLRAAVDHAIGGRGSLAVLVGGPATGKSRACWEAVQSVPDDWRLWHPLTARDLVDGLPAVEPGTVVWLDEAERHLLTPGRKHGELAALGLRELLRDPDTSCVLVLGTLLPGDWRALTSDPDDERAEPHPHARALLADATISVPDAFTGPALDAARVKAAGDARLAGACAHADDGRLAQYLASGPRLLDHYRHAGPVGKALIEATMDVRRLGHGRALPLPLLEAAVPAYLTDAQWQDLPDNWFRRALVATSERWRGLPGPLSRDRARPGQFETAPRARLAAYLDRYGRQARRTLRPPGLLWEALSEHATVEEAARLGDSAFDRLLYGHAISLYRRARYVDDDRAMARLADLLALREDLDGLLELTEIGGSDDHAAMRLGELVARLPNAEENRGFLWDEAAHGAGWAARRLVELAGAIPDSPSVSVEPESEPEPEPEPTLREFADLGNEWAAVRLAELLADRGDIQALRARADDDVWAALMLADLLTERGDDIPTAVKVLERHAAAGNGWAVLRTADLLVSLGNVSEAEILLSTRAAADPWAALRLVTILEMRGDRARLRELANLSAWAAMRLASLAAERHDEESLREWASDGDGSAARRLAELLAERDDVEGVRELAEGGAEWAALCLAVLLARRGDAGGLRARAAMGDRWSTLLLADLLVQRNDVSEATTILRRLAEDGDWLAADWLADGLAERRDADGLRALVDLGHGWVVRRRLADTLVRLGRPEEADRLLRFGLTDTGDTATDPFPGRRRMWRPRGKSQAGPPGSNAHPPPAWPTQIEADRRLSEWPSSTGTNDPTGSIPGGRRPGGAQAPADEDEEPLEGPRPPDPWDISDTLW</sequence>
<dbReference type="InterPro" id="IPR011990">
    <property type="entry name" value="TPR-like_helical_dom_sf"/>
</dbReference>
<dbReference type="RefSeq" id="WP_203004776.1">
    <property type="nucleotide sequence ID" value="NZ_JADWYU010000106.1"/>
</dbReference>
<keyword evidence="4" id="KW-1185">Reference proteome</keyword>
<dbReference type="Pfam" id="PF19955">
    <property type="entry name" value="EAD1"/>
    <property type="match status" value="1"/>
</dbReference>
<gene>
    <name evidence="3" type="ORF">I7412_06735</name>
</gene>
<feature type="compositionally biased region" description="Basic residues" evidence="1">
    <location>
        <begin position="131"/>
        <end position="141"/>
    </location>
</feature>
<dbReference type="EMBL" id="JAEACQ010000151">
    <property type="protein sequence ID" value="MBL7626867.1"/>
    <property type="molecule type" value="Genomic_DNA"/>
</dbReference>
<reference evidence="3" key="1">
    <citation type="submission" date="2020-12" db="EMBL/GenBank/DDBJ databases">
        <title>Genomic characterization of non-nitrogen-fixing Frankia strains.</title>
        <authorList>
            <person name="Carlos-Shanley C."/>
            <person name="Guerra T."/>
            <person name="Hahn D."/>
        </authorList>
    </citation>
    <scope>NUCLEOTIDE SEQUENCE</scope>
    <source>
        <strain evidence="3">CN6</strain>
    </source>
</reference>
<evidence type="ECO:0000313" key="3">
    <source>
        <dbReference type="EMBL" id="MBL7626867.1"/>
    </source>
</evidence>
<accession>A0A937UMH8</accession>
<feature type="compositionally biased region" description="Basic residues" evidence="1">
    <location>
        <begin position="930"/>
        <end position="939"/>
    </location>
</feature>
<dbReference type="InterPro" id="IPR045430">
    <property type="entry name" value="EAD1"/>
</dbReference>
<comment type="caution">
    <text evidence="3">The sequence shown here is derived from an EMBL/GenBank/DDBJ whole genome shotgun (WGS) entry which is preliminary data.</text>
</comment>
<evidence type="ECO:0000259" key="2">
    <source>
        <dbReference type="Pfam" id="PF19955"/>
    </source>
</evidence>
<feature type="compositionally biased region" description="Polar residues" evidence="1">
    <location>
        <begin position="969"/>
        <end position="979"/>
    </location>
</feature>
<dbReference type="Gene3D" id="1.25.40.10">
    <property type="entry name" value="Tetratricopeptide repeat domain"/>
    <property type="match status" value="1"/>
</dbReference>
<feature type="region of interest" description="Disordered" evidence="1">
    <location>
        <begin position="121"/>
        <end position="142"/>
    </location>
</feature>
<protein>
    <recommendedName>
        <fullName evidence="2">Effector-associated domain-containing protein</fullName>
    </recommendedName>
</protein>
<dbReference type="Proteomes" id="UP000604475">
    <property type="component" value="Unassembled WGS sequence"/>
</dbReference>
<organism evidence="3 4">
    <name type="scientific">Frankia nepalensis</name>
    <dbReference type="NCBI Taxonomy" id="1836974"/>
    <lineage>
        <taxon>Bacteria</taxon>
        <taxon>Bacillati</taxon>
        <taxon>Actinomycetota</taxon>
        <taxon>Actinomycetes</taxon>
        <taxon>Frankiales</taxon>
        <taxon>Frankiaceae</taxon>
        <taxon>Frankia</taxon>
    </lineage>
</organism>
<proteinExistence type="predicted"/>